<proteinExistence type="predicted"/>
<feature type="region of interest" description="Disordered" evidence="2">
    <location>
        <begin position="529"/>
        <end position="549"/>
    </location>
</feature>
<accession>A0A4C1XT01</accession>
<evidence type="ECO:0000313" key="4">
    <source>
        <dbReference type="Proteomes" id="UP000299102"/>
    </source>
</evidence>
<dbReference type="Proteomes" id="UP000299102">
    <property type="component" value="Unassembled WGS sequence"/>
</dbReference>
<name>A0A4C1XT01_EUMVA</name>
<protein>
    <submittedName>
        <fullName evidence="3">Uncharacterized protein</fullName>
    </submittedName>
</protein>
<dbReference type="AlphaFoldDB" id="A0A4C1XT01"/>
<feature type="coiled-coil region" evidence="1">
    <location>
        <begin position="263"/>
        <end position="290"/>
    </location>
</feature>
<sequence>MPTQLHPRVHDVEWKTCVRYLDVHDDRSLCMIPQVNYAIEQSPTAQAKLRPVIYVQATHKNKNRSASWLVRNEFIAKDLRVQSIEDFVRTQARRLCCAYKGSIPSLHNLAPQYERPFGGCLLSTLTSPQKGKKRLLLLRTTTPYVKKRKSEPKAHAWICRRKRLQRTRRRRSYEKHVNHLDALITIGVIAAAICEARAEYVESKFCAVHPFCPYCKKIVLKSDEGKDLSGRRPYRREARRCLCHVIGPLKDYRGVDFKTSEDCDDVMAEIQQLELNLKQSQIRLIQMQRNALKRKMNPPKKKDKEFMRPQKIMVTSSIEHLKKKLDLYTMLTGMEVKSYIKNEHCCVVYHMQHSASHTVQHGLTINLENDDNSVSKYSLPIGFNYNAVMEDYDTVMTPECLRAVRKALVAYYDRLNQVNDLQKLLSSRISIFKIMDGSHLEISFTLHSMQNHDEDVDVVLILDYRVYDIRPKNYSFGENDMAQETINALKEQSISFKRESLSDAFRKSFLEGQGPYMFLDEPDAVQKNVFKRPAPRRDSDEDYNPDEDN</sequence>
<dbReference type="OrthoDB" id="7426765at2759"/>
<comment type="caution">
    <text evidence="3">The sequence shown here is derived from an EMBL/GenBank/DDBJ whole genome shotgun (WGS) entry which is preliminary data.</text>
</comment>
<keyword evidence="4" id="KW-1185">Reference proteome</keyword>
<evidence type="ECO:0000256" key="2">
    <source>
        <dbReference type="SAM" id="MobiDB-lite"/>
    </source>
</evidence>
<gene>
    <name evidence="3" type="ORF">EVAR_41085_1</name>
</gene>
<reference evidence="3 4" key="1">
    <citation type="journal article" date="2019" name="Commun. Biol.">
        <title>The bagworm genome reveals a unique fibroin gene that provides high tensile strength.</title>
        <authorList>
            <person name="Kono N."/>
            <person name="Nakamura H."/>
            <person name="Ohtoshi R."/>
            <person name="Tomita M."/>
            <person name="Numata K."/>
            <person name="Arakawa K."/>
        </authorList>
    </citation>
    <scope>NUCLEOTIDE SEQUENCE [LARGE SCALE GENOMIC DNA]</scope>
</reference>
<organism evidence="3 4">
    <name type="scientific">Eumeta variegata</name>
    <name type="common">Bagworm moth</name>
    <name type="synonym">Eumeta japonica</name>
    <dbReference type="NCBI Taxonomy" id="151549"/>
    <lineage>
        <taxon>Eukaryota</taxon>
        <taxon>Metazoa</taxon>
        <taxon>Ecdysozoa</taxon>
        <taxon>Arthropoda</taxon>
        <taxon>Hexapoda</taxon>
        <taxon>Insecta</taxon>
        <taxon>Pterygota</taxon>
        <taxon>Neoptera</taxon>
        <taxon>Endopterygota</taxon>
        <taxon>Lepidoptera</taxon>
        <taxon>Glossata</taxon>
        <taxon>Ditrysia</taxon>
        <taxon>Tineoidea</taxon>
        <taxon>Psychidae</taxon>
        <taxon>Oiketicinae</taxon>
        <taxon>Eumeta</taxon>
    </lineage>
</organism>
<keyword evidence="1" id="KW-0175">Coiled coil</keyword>
<evidence type="ECO:0000256" key="1">
    <source>
        <dbReference type="SAM" id="Coils"/>
    </source>
</evidence>
<evidence type="ECO:0000313" key="3">
    <source>
        <dbReference type="EMBL" id="GBP66290.1"/>
    </source>
</evidence>
<dbReference type="EMBL" id="BGZK01000953">
    <property type="protein sequence ID" value="GBP66290.1"/>
    <property type="molecule type" value="Genomic_DNA"/>
</dbReference>
<feature type="compositionally biased region" description="Acidic residues" evidence="2">
    <location>
        <begin position="540"/>
        <end position="549"/>
    </location>
</feature>